<reference evidence="1" key="1">
    <citation type="submission" date="2015-03" db="EMBL/GenBank/DDBJ databases">
        <authorList>
            <person name="Xie B.-B."/>
            <person name="Rong J.-C."/>
            <person name="Qin Q.-L."/>
            <person name="Zhang Y.-Z."/>
        </authorList>
    </citation>
    <scope>NUCLEOTIDE SEQUENCE</scope>
    <source>
        <strain evidence="1">DSM 14585</strain>
    </source>
</reference>
<name>A0ACA8DSF0_9GAMM</name>
<keyword evidence="2" id="KW-1185">Reference proteome</keyword>
<evidence type="ECO:0000313" key="1">
    <source>
        <dbReference type="EMBL" id="ATC80971.1"/>
    </source>
</evidence>
<proteinExistence type="predicted"/>
<accession>A0ACA8DSF0</accession>
<organism evidence="1 2">
    <name type="scientific">Pseudoalteromonas agarivorans DSM 14585</name>
    <dbReference type="NCBI Taxonomy" id="1312369"/>
    <lineage>
        <taxon>Bacteria</taxon>
        <taxon>Pseudomonadati</taxon>
        <taxon>Pseudomonadota</taxon>
        <taxon>Gammaproteobacteria</taxon>
        <taxon>Alteromonadales</taxon>
        <taxon>Pseudoalteromonadaceae</taxon>
        <taxon>Pseudoalteromonas</taxon>
    </lineage>
</organism>
<gene>
    <name evidence="1" type="ORF">PAGA_a0400</name>
</gene>
<protein>
    <submittedName>
        <fullName evidence="1">Uncharacterized protein</fullName>
    </submittedName>
</protein>
<dbReference type="Proteomes" id="UP000217277">
    <property type="component" value="Chromosome I"/>
</dbReference>
<dbReference type="EMBL" id="CP011011">
    <property type="protein sequence ID" value="ATC80971.1"/>
    <property type="molecule type" value="Genomic_DNA"/>
</dbReference>
<evidence type="ECO:0000313" key="2">
    <source>
        <dbReference type="Proteomes" id="UP000217277"/>
    </source>
</evidence>
<sequence length="40" mass="4727">MKKRIYEISHIKRCESNPIYINFTFGFLTLQALKPAIKGR</sequence>